<dbReference type="GO" id="GO:1990228">
    <property type="term" value="C:sulfurtransferase complex"/>
    <property type="evidence" value="ECO:0007669"/>
    <property type="project" value="TreeGrafter"/>
</dbReference>
<dbReference type="PANTHER" id="PTHR34874">
    <property type="entry name" value="PROTEIN YCHN"/>
    <property type="match status" value="1"/>
</dbReference>
<reference evidence="5" key="1">
    <citation type="journal article" date="2020" name="mSystems">
        <title>Genome- and Community-Level Interaction Insights into Carbon Utilization and Element Cycling Functions of Hydrothermarchaeota in Hydrothermal Sediment.</title>
        <authorList>
            <person name="Zhou Z."/>
            <person name="Liu Y."/>
            <person name="Xu W."/>
            <person name="Pan J."/>
            <person name="Luo Z.H."/>
            <person name="Li M."/>
        </authorList>
    </citation>
    <scope>NUCLEOTIDE SEQUENCE [LARGE SCALE GENOMIC DNA]</scope>
    <source>
        <strain evidence="5">HyVt-346</strain>
    </source>
</reference>
<dbReference type="GO" id="GO:0002143">
    <property type="term" value="P:tRNA wobble position uridine thiolation"/>
    <property type="evidence" value="ECO:0007669"/>
    <property type="project" value="TreeGrafter"/>
</dbReference>
<keyword evidence="4" id="KW-0808">Transferase</keyword>
<dbReference type="RefSeq" id="WP_304185433.1">
    <property type="nucleotide sequence ID" value="NZ_DRGM01000210.1"/>
</dbReference>
<evidence type="ECO:0000256" key="4">
    <source>
        <dbReference type="ARBA" id="ARBA00022679"/>
    </source>
</evidence>
<dbReference type="EMBL" id="DRGM01000210">
    <property type="protein sequence ID" value="HEA18954.1"/>
    <property type="molecule type" value="Genomic_DNA"/>
</dbReference>
<gene>
    <name evidence="5" type="primary">tusD</name>
    <name evidence="5" type="ORF">ENH88_21395</name>
</gene>
<sequence>MARFVLSLHNAPSDHDTTQRLVKFAQACLTQGHNIDAIFLYQNGVFHANEQLDLAADELPINALWQQLHQQGVNLMLCVTAAEKRGVDINNTGVFTVAGLAEFAMLASDADKWVQFK</sequence>
<protein>
    <submittedName>
        <fullName evidence="5">Sulfurtransferase complex subunit TusD</fullName>
    </submittedName>
</protein>
<dbReference type="InterPro" id="IPR027396">
    <property type="entry name" value="DsrEFH-like"/>
</dbReference>
<proteinExistence type="inferred from homology"/>
<dbReference type="InterPro" id="IPR003787">
    <property type="entry name" value="Sulphur_relay_DsrE/F-like"/>
</dbReference>
<comment type="caution">
    <text evidence="5">The sequence shown here is derived from an EMBL/GenBank/DDBJ whole genome shotgun (WGS) entry which is preliminary data.</text>
</comment>
<dbReference type="Gene3D" id="3.40.1260.10">
    <property type="entry name" value="DsrEFH-like"/>
    <property type="match status" value="1"/>
</dbReference>
<evidence type="ECO:0000256" key="2">
    <source>
        <dbReference type="ARBA" id="ARBA00007067"/>
    </source>
</evidence>
<evidence type="ECO:0000256" key="1">
    <source>
        <dbReference type="ARBA" id="ARBA00004496"/>
    </source>
</evidence>
<dbReference type="SUPFAM" id="SSF75169">
    <property type="entry name" value="DsrEFH-like"/>
    <property type="match status" value="1"/>
</dbReference>
<dbReference type="GO" id="GO:0016783">
    <property type="term" value="F:sulfurtransferase activity"/>
    <property type="evidence" value="ECO:0007669"/>
    <property type="project" value="InterPro"/>
</dbReference>
<dbReference type="GO" id="GO:0097163">
    <property type="term" value="F:sulfur carrier activity"/>
    <property type="evidence" value="ECO:0007669"/>
    <property type="project" value="TreeGrafter"/>
</dbReference>
<dbReference type="Pfam" id="PF02635">
    <property type="entry name" value="DsrE"/>
    <property type="match status" value="1"/>
</dbReference>
<dbReference type="Proteomes" id="UP000886188">
    <property type="component" value="Unassembled WGS sequence"/>
</dbReference>
<accession>A0A7V1GGQ3</accession>
<comment type="subcellular location">
    <subcellularLocation>
        <location evidence="1">Cytoplasm</location>
    </subcellularLocation>
</comment>
<organism evidence="5">
    <name type="scientific">Pseudoalteromonas prydzensis</name>
    <dbReference type="NCBI Taxonomy" id="182141"/>
    <lineage>
        <taxon>Bacteria</taxon>
        <taxon>Pseudomonadati</taxon>
        <taxon>Pseudomonadota</taxon>
        <taxon>Gammaproteobacteria</taxon>
        <taxon>Alteromonadales</taxon>
        <taxon>Pseudoalteromonadaceae</taxon>
        <taxon>Pseudoalteromonas</taxon>
    </lineage>
</organism>
<dbReference type="NCBIfam" id="TIGR03012">
    <property type="entry name" value="sulf_tusD_dsrE"/>
    <property type="match status" value="1"/>
</dbReference>
<dbReference type="AlphaFoldDB" id="A0A7V1GGQ3"/>
<dbReference type="InterPro" id="IPR017463">
    <property type="entry name" value="Sulphur_relay_TusD/DsrE"/>
</dbReference>
<keyword evidence="3" id="KW-0963">Cytoplasm</keyword>
<comment type="similarity">
    <text evidence="2">Belongs to the DsrE/TusD family.</text>
</comment>
<name>A0A7V1GGQ3_9GAMM</name>
<evidence type="ECO:0000313" key="5">
    <source>
        <dbReference type="EMBL" id="HEA18954.1"/>
    </source>
</evidence>
<evidence type="ECO:0000256" key="3">
    <source>
        <dbReference type="ARBA" id="ARBA00022490"/>
    </source>
</evidence>
<dbReference type="PANTHER" id="PTHR34874:SF3">
    <property type="entry name" value="SULFURTRANSFERASE TUSD"/>
    <property type="match status" value="1"/>
</dbReference>